<accession>A0A0N8CYB2</accession>
<keyword evidence="5" id="KW-1185">Reference proteome</keyword>
<sequence length="321" mass="36152">MARYSSVAFIHIVLCYLIFVLSLSSTGAALSLKQQLKQLKENYNQFKESVEAKNVQLEAKVAQLEIQLQENKEIRDSLESRIVQLEAKVQHHESFLSEVLLYPNVTDNQQQQQSSYVITTSVSQSVIGMPTSCKDLKQIGHSWSGLYSVMGNKSVETVYCDFTKILDDPDLQKWIGYADVKAMPTYFYVQKNSSFSAFDTPIPFEVERVNVGNAMDSSKGVFTAPQAGTYHFSFTGMASFPTSSIFVYLGVGLHLNGDRVGMGLAEESNTIKGQNSQFTLQSTLHLEVGDRVWVEIYYKSSSVYLYDAIGYHYTHFTGWMM</sequence>
<dbReference type="PANTHER" id="PTHR22923:SF62">
    <property type="entry name" value="CVP18"/>
    <property type="match status" value="1"/>
</dbReference>
<evidence type="ECO:0000313" key="4">
    <source>
        <dbReference type="EMBL" id="KZS14839.1"/>
    </source>
</evidence>
<protein>
    <submittedName>
        <fullName evidence="4">C1q adipose specific-like protein</fullName>
    </submittedName>
</protein>
<comment type="subcellular location">
    <subcellularLocation>
        <location evidence="1">Secreted</location>
    </subcellularLocation>
</comment>
<dbReference type="PROSITE" id="PS50871">
    <property type="entry name" value="C1Q"/>
    <property type="match status" value="1"/>
</dbReference>
<dbReference type="Pfam" id="PF00386">
    <property type="entry name" value="C1q"/>
    <property type="match status" value="1"/>
</dbReference>
<keyword evidence="2" id="KW-0964">Secreted</keyword>
<keyword evidence="3" id="KW-0732">Signal</keyword>
<dbReference type="InterPro" id="IPR001073">
    <property type="entry name" value="C1q_dom"/>
</dbReference>
<dbReference type="OrthoDB" id="6080680at2759"/>
<dbReference type="SUPFAM" id="SSF49842">
    <property type="entry name" value="TNF-like"/>
    <property type="match status" value="1"/>
</dbReference>
<dbReference type="SMART" id="SM00110">
    <property type="entry name" value="C1Q"/>
    <property type="match status" value="1"/>
</dbReference>
<dbReference type="EMBL" id="LRGB01000944">
    <property type="protein sequence ID" value="KZS14839.1"/>
    <property type="molecule type" value="Genomic_DNA"/>
</dbReference>
<dbReference type="PANTHER" id="PTHR22923">
    <property type="entry name" value="CEREBELLIN-RELATED"/>
    <property type="match status" value="1"/>
</dbReference>
<comment type="caution">
    <text evidence="4">The sequence shown here is derived from an EMBL/GenBank/DDBJ whole genome shotgun (WGS) entry which is preliminary data.</text>
</comment>
<dbReference type="Proteomes" id="UP000076858">
    <property type="component" value="Unassembled WGS sequence"/>
</dbReference>
<evidence type="ECO:0000256" key="1">
    <source>
        <dbReference type="ARBA" id="ARBA00004613"/>
    </source>
</evidence>
<evidence type="ECO:0000256" key="3">
    <source>
        <dbReference type="ARBA" id="ARBA00022729"/>
    </source>
</evidence>
<reference evidence="4 5" key="1">
    <citation type="submission" date="2016-03" db="EMBL/GenBank/DDBJ databases">
        <title>EvidentialGene: Evidence-directed Construction of Genes on Genomes.</title>
        <authorList>
            <person name="Gilbert D.G."/>
            <person name="Choi J.-H."/>
            <person name="Mockaitis K."/>
            <person name="Colbourne J."/>
            <person name="Pfrender M."/>
        </authorList>
    </citation>
    <scope>NUCLEOTIDE SEQUENCE [LARGE SCALE GENOMIC DNA]</scope>
    <source>
        <strain evidence="4 5">Xinb3</strain>
        <tissue evidence="4">Complete organism</tissue>
    </source>
</reference>
<dbReference type="InterPro" id="IPR050822">
    <property type="entry name" value="Cerebellin_Synaptic_Org"/>
</dbReference>
<name>A0A0N8CYB2_9CRUS</name>
<evidence type="ECO:0000313" key="5">
    <source>
        <dbReference type="Proteomes" id="UP000076858"/>
    </source>
</evidence>
<gene>
    <name evidence="4" type="ORF">APZ42_020244</name>
</gene>
<dbReference type="InterPro" id="IPR008983">
    <property type="entry name" value="Tumour_necrosis_fac-like_dom"/>
</dbReference>
<dbReference type="Gene3D" id="2.60.120.40">
    <property type="match status" value="1"/>
</dbReference>
<dbReference type="AlphaFoldDB" id="A0A0N8CYB2"/>
<dbReference type="GO" id="GO:0005615">
    <property type="term" value="C:extracellular space"/>
    <property type="evidence" value="ECO:0007669"/>
    <property type="project" value="TreeGrafter"/>
</dbReference>
<evidence type="ECO:0000256" key="2">
    <source>
        <dbReference type="ARBA" id="ARBA00022525"/>
    </source>
</evidence>
<proteinExistence type="predicted"/>
<organism evidence="4 5">
    <name type="scientific">Daphnia magna</name>
    <dbReference type="NCBI Taxonomy" id="35525"/>
    <lineage>
        <taxon>Eukaryota</taxon>
        <taxon>Metazoa</taxon>
        <taxon>Ecdysozoa</taxon>
        <taxon>Arthropoda</taxon>
        <taxon>Crustacea</taxon>
        <taxon>Branchiopoda</taxon>
        <taxon>Diplostraca</taxon>
        <taxon>Cladocera</taxon>
        <taxon>Anomopoda</taxon>
        <taxon>Daphniidae</taxon>
        <taxon>Daphnia</taxon>
    </lineage>
</organism>